<reference evidence="2" key="1">
    <citation type="submission" date="2011-06" db="EMBL/GenBank/DDBJ databases">
        <title>The complete genome of plasmid 4 of Runella slithyformis DSM 19594.</title>
        <authorList>
            <consortium name="US DOE Joint Genome Institute (JGI-PGF)"/>
            <person name="Lucas S."/>
            <person name="Han J."/>
            <person name="Lapidus A."/>
            <person name="Bruce D."/>
            <person name="Goodwin L."/>
            <person name="Pitluck S."/>
            <person name="Peters L."/>
            <person name="Kyrpides N."/>
            <person name="Mavromatis K."/>
            <person name="Ivanova N."/>
            <person name="Ovchinnikova G."/>
            <person name="Zhang X."/>
            <person name="Misra M."/>
            <person name="Detter J.C."/>
            <person name="Tapia R."/>
            <person name="Han C."/>
            <person name="Land M."/>
            <person name="Hauser L."/>
            <person name="Markowitz V."/>
            <person name="Cheng J.-F."/>
            <person name="Hugenholtz P."/>
            <person name="Woyke T."/>
            <person name="Wu D."/>
            <person name="Tindall B."/>
            <person name="Faehrich R."/>
            <person name="Brambilla E."/>
            <person name="Klenk H.-P."/>
            <person name="Eisen J.A."/>
        </authorList>
    </citation>
    <scope>NUCLEOTIDE SEQUENCE [LARGE SCALE GENOMIC DNA]</scope>
    <source>
        <strain evidence="2">ATCC 29530 / DSM 19594 / LMG 11500 / NCIMB 11436 / LSU 4</strain>
        <plasmid evidence="2">pRUNSL04</plasmid>
    </source>
</reference>
<geneLocation type="plasmid" evidence="1 2">
    <name>pRUNSL04</name>
</geneLocation>
<reference evidence="1 2" key="2">
    <citation type="journal article" date="2012" name="Stand. Genomic Sci.">
        <title>Complete genome sequence of the aquatic bacterium Runella slithyformis type strain (LSU 4(T)).</title>
        <authorList>
            <person name="Copeland A."/>
            <person name="Zhang X."/>
            <person name="Misra M."/>
            <person name="Lapidus A."/>
            <person name="Nolan M."/>
            <person name="Lucas S."/>
            <person name="Deshpande S."/>
            <person name="Cheng J.F."/>
            <person name="Tapia R."/>
            <person name="Goodwin L.A."/>
            <person name="Pitluck S."/>
            <person name="Liolios K."/>
            <person name="Pagani I."/>
            <person name="Ivanova N."/>
            <person name="Mikhailova N."/>
            <person name="Pati A."/>
            <person name="Chen A."/>
            <person name="Palaniappan K."/>
            <person name="Land M."/>
            <person name="Hauser L."/>
            <person name="Pan C."/>
            <person name="Jeffries C.D."/>
            <person name="Detter J.C."/>
            <person name="Brambilla E.M."/>
            <person name="Rohde M."/>
            <person name="Djao O.D."/>
            <person name="Goker M."/>
            <person name="Sikorski J."/>
            <person name="Tindall B.J."/>
            <person name="Woyke T."/>
            <person name="Bristow J."/>
            <person name="Eisen J.A."/>
            <person name="Markowitz V."/>
            <person name="Hugenholtz P."/>
            <person name="Kyrpides N.C."/>
            <person name="Klenk H.P."/>
            <person name="Mavromatis K."/>
        </authorList>
    </citation>
    <scope>NUCLEOTIDE SEQUENCE [LARGE SCALE GENOMIC DNA]</scope>
    <source>
        <strain evidence="2">ATCC 29530 / DSM 19594 / LMG 11500 / NCIMB 11436 / LSU 4</strain>
    </source>
</reference>
<dbReference type="Pfam" id="PF14054">
    <property type="entry name" value="DUF4249"/>
    <property type="match status" value="1"/>
</dbReference>
<name>A0A7U3ZRU2_RUNSL</name>
<dbReference type="KEGG" id="rsi:Runsl_5796"/>
<dbReference type="Proteomes" id="UP000000493">
    <property type="component" value="Plasmid pRUNSL04"/>
</dbReference>
<dbReference type="InterPro" id="IPR025345">
    <property type="entry name" value="DUF4249"/>
</dbReference>
<protein>
    <recommendedName>
        <fullName evidence="3">DUF4249 domain-containing protein</fullName>
    </recommendedName>
</protein>
<evidence type="ECO:0000313" key="2">
    <source>
        <dbReference type="Proteomes" id="UP000000493"/>
    </source>
</evidence>
<dbReference type="EMBL" id="CP002863">
    <property type="protein sequence ID" value="AEI52204.1"/>
    <property type="molecule type" value="Genomic_DNA"/>
</dbReference>
<evidence type="ECO:0000313" key="1">
    <source>
        <dbReference type="EMBL" id="AEI52204.1"/>
    </source>
</evidence>
<sequence>MKIRQIISAILIGGLFSCEKEITLDLNTANKKFVIEGEITPNEKATVRIIKTVDFTQPNNFPSVRGANVRLSDGSGNTEQLVETGAGVYQSQKIVGAEGKTYSLTVIIEGSTFTAQTTMPTNIKLTGIKVQKSSFSPPGSTSDSYIIYPQFIDPAAFGNSYRFIQTRNGERDKSIIVANDNIGNGLPNSRPILSADFEIVLGDNVTLEMHCIDKPIYDYFFSLNSVQGNGPGGGTVPANPVTNIKGGALGYFSAHTLQRMSIEVK</sequence>
<proteinExistence type="predicted"/>
<evidence type="ECO:0008006" key="3">
    <source>
        <dbReference type="Google" id="ProtNLM"/>
    </source>
</evidence>
<dbReference type="AlphaFoldDB" id="A0A7U3ZRU2"/>
<keyword evidence="2" id="KW-1185">Reference proteome</keyword>
<organism evidence="1 2">
    <name type="scientific">Runella slithyformis (strain ATCC 29530 / DSM 19594 / LMG 11500 / NCIMB 11436 / LSU 4)</name>
    <dbReference type="NCBI Taxonomy" id="761193"/>
    <lineage>
        <taxon>Bacteria</taxon>
        <taxon>Pseudomonadati</taxon>
        <taxon>Bacteroidota</taxon>
        <taxon>Cytophagia</taxon>
        <taxon>Cytophagales</taxon>
        <taxon>Spirosomataceae</taxon>
        <taxon>Runella</taxon>
    </lineage>
</organism>
<dbReference type="RefSeq" id="WP_013931316.1">
    <property type="nucleotide sequence ID" value="NC_015705.1"/>
</dbReference>
<keyword evidence="1" id="KW-0614">Plasmid</keyword>
<accession>A0A7U3ZRU2</accession>
<dbReference type="PROSITE" id="PS51257">
    <property type="entry name" value="PROKAR_LIPOPROTEIN"/>
    <property type="match status" value="1"/>
</dbReference>
<gene>
    <name evidence="1" type="ordered locus">Runsl_5796</name>
</gene>